<feature type="compositionally biased region" description="Basic and acidic residues" evidence="10">
    <location>
        <begin position="260"/>
        <end position="269"/>
    </location>
</feature>
<dbReference type="Gene3D" id="3.40.930.10">
    <property type="entry name" value="Mannitol-specific EII, Chain A"/>
    <property type="match status" value="2"/>
</dbReference>
<protein>
    <recommendedName>
        <fullName evidence="9">Anion exchange protein</fullName>
    </recommendedName>
</protein>
<dbReference type="InterPro" id="IPR016152">
    <property type="entry name" value="PTrfase/Anion_transptr"/>
</dbReference>
<evidence type="ECO:0000259" key="12">
    <source>
        <dbReference type="Pfam" id="PF07565"/>
    </source>
</evidence>
<feature type="transmembrane region" description="Helical" evidence="9">
    <location>
        <begin position="1248"/>
        <end position="1267"/>
    </location>
</feature>
<feature type="transmembrane region" description="Helical" evidence="9">
    <location>
        <begin position="847"/>
        <end position="866"/>
    </location>
</feature>
<dbReference type="InterPro" id="IPR003020">
    <property type="entry name" value="HCO3_transpt_euk"/>
</dbReference>
<gene>
    <name evidence="13" type="ORF">CHIRRI_LOCUS3955</name>
</gene>
<evidence type="ECO:0000256" key="2">
    <source>
        <dbReference type="ARBA" id="ARBA00010993"/>
    </source>
</evidence>
<dbReference type="NCBIfam" id="TIGR00834">
    <property type="entry name" value="ae"/>
    <property type="match status" value="1"/>
</dbReference>
<evidence type="ECO:0000256" key="10">
    <source>
        <dbReference type="SAM" id="MobiDB-lite"/>
    </source>
</evidence>
<keyword evidence="7 9" id="KW-0406">Ion transport</keyword>
<dbReference type="InterPro" id="IPR011531">
    <property type="entry name" value="HCO3_transpt-like_TM_dom"/>
</dbReference>
<keyword evidence="4" id="KW-1003">Cell membrane</keyword>
<comment type="similarity">
    <text evidence="2 9">Belongs to the anion exchanger (TC 2.A.31) family.</text>
</comment>
<keyword evidence="3 9" id="KW-0813">Transport</keyword>
<keyword evidence="6 9" id="KW-1133">Transmembrane helix</keyword>
<dbReference type="PRINTS" id="PR01231">
    <property type="entry name" value="HCO3TRNSPORT"/>
</dbReference>
<evidence type="ECO:0000256" key="1">
    <source>
        <dbReference type="ARBA" id="ARBA00004651"/>
    </source>
</evidence>
<keyword evidence="8 9" id="KW-0472">Membrane</keyword>
<feature type="transmembrane region" description="Helical" evidence="9">
    <location>
        <begin position="956"/>
        <end position="975"/>
    </location>
</feature>
<dbReference type="GO" id="GO:0005886">
    <property type="term" value="C:plasma membrane"/>
    <property type="evidence" value="ECO:0007669"/>
    <property type="project" value="UniProtKB-SubCell"/>
</dbReference>
<feature type="region of interest" description="Disordered" evidence="10">
    <location>
        <begin position="792"/>
        <end position="813"/>
    </location>
</feature>
<evidence type="ECO:0000256" key="9">
    <source>
        <dbReference type="RuleBase" id="RU362035"/>
    </source>
</evidence>
<evidence type="ECO:0000256" key="8">
    <source>
        <dbReference type="ARBA" id="ARBA00023136"/>
    </source>
</evidence>
<accession>A0A9N9RPY3</accession>
<feature type="transmembrane region" description="Helical" evidence="9">
    <location>
        <begin position="1099"/>
        <end position="1119"/>
    </location>
</feature>
<evidence type="ECO:0000256" key="7">
    <source>
        <dbReference type="ARBA" id="ARBA00023065"/>
    </source>
</evidence>
<dbReference type="GO" id="GO:0005452">
    <property type="term" value="F:solute:inorganic anion antiporter activity"/>
    <property type="evidence" value="ECO:0007669"/>
    <property type="project" value="InterPro"/>
</dbReference>
<dbReference type="PANTHER" id="PTHR11453:SF47">
    <property type="entry name" value="ANION EXCHANGE PROTEIN"/>
    <property type="match status" value="1"/>
</dbReference>
<feature type="compositionally biased region" description="Low complexity" evidence="10">
    <location>
        <begin position="94"/>
        <end position="104"/>
    </location>
</feature>
<feature type="transmembrane region" description="Helical" evidence="9">
    <location>
        <begin position="878"/>
        <end position="899"/>
    </location>
</feature>
<feature type="transmembrane region" description="Helical" evidence="9">
    <location>
        <begin position="919"/>
        <end position="944"/>
    </location>
</feature>
<feature type="compositionally biased region" description="Acidic residues" evidence="10">
    <location>
        <begin position="25"/>
        <end position="36"/>
    </location>
</feature>
<feature type="compositionally biased region" description="Basic and acidic residues" evidence="10">
    <location>
        <begin position="800"/>
        <end position="810"/>
    </location>
</feature>
<feature type="region of interest" description="Disordered" evidence="10">
    <location>
        <begin position="1375"/>
        <end position="1395"/>
    </location>
</feature>
<dbReference type="PANTHER" id="PTHR11453">
    <property type="entry name" value="ANION EXCHANGE PROTEIN"/>
    <property type="match status" value="1"/>
</dbReference>
<evidence type="ECO:0000259" key="11">
    <source>
        <dbReference type="Pfam" id="PF00955"/>
    </source>
</evidence>
<dbReference type="FunFam" id="3.40.930.10:FF:000020">
    <property type="entry name" value="Anion exchange protein"/>
    <property type="match status" value="1"/>
</dbReference>
<name>A0A9N9RPY3_9DIPT</name>
<dbReference type="Proteomes" id="UP001153620">
    <property type="component" value="Chromosome 1"/>
</dbReference>
<dbReference type="FunFam" id="1.10.287.570:FF:000001">
    <property type="entry name" value="Anion exchange protein"/>
    <property type="match status" value="1"/>
</dbReference>
<feature type="compositionally biased region" description="Basic and acidic residues" evidence="10">
    <location>
        <begin position="1"/>
        <end position="11"/>
    </location>
</feature>
<evidence type="ECO:0000256" key="6">
    <source>
        <dbReference type="ARBA" id="ARBA00022989"/>
    </source>
</evidence>
<feature type="compositionally biased region" description="Basic residues" evidence="10">
    <location>
        <begin position="204"/>
        <end position="215"/>
    </location>
</feature>
<feature type="domain" description="Band 3 cytoplasmic" evidence="12">
    <location>
        <begin position="603"/>
        <end position="749"/>
    </location>
</feature>
<reference evidence="13" key="2">
    <citation type="submission" date="2022-10" db="EMBL/GenBank/DDBJ databases">
        <authorList>
            <consortium name="ENA_rothamsted_submissions"/>
            <consortium name="culmorum"/>
            <person name="King R."/>
        </authorList>
    </citation>
    <scope>NUCLEOTIDE SEQUENCE</scope>
</reference>
<feature type="compositionally biased region" description="Basic and acidic residues" evidence="10">
    <location>
        <begin position="105"/>
        <end position="114"/>
    </location>
</feature>
<evidence type="ECO:0000256" key="5">
    <source>
        <dbReference type="ARBA" id="ARBA00022692"/>
    </source>
</evidence>
<feature type="compositionally biased region" description="Basic and acidic residues" evidence="10">
    <location>
        <begin position="77"/>
        <end position="86"/>
    </location>
</feature>
<dbReference type="Gene3D" id="1.10.287.570">
    <property type="entry name" value="Helical hairpin bin"/>
    <property type="match status" value="1"/>
</dbReference>
<evidence type="ECO:0000256" key="3">
    <source>
        <dbReference type="ARBA" id="ARBA00022448"/>
    </source>
</evidence>
<dbReference type="SUPFAM" id="SSF55804">
    <property type="entry name" value="Phoshotransferase/anion transport protein"/>
    <property type="match status" value="2"/>
</dbReference>
<dbReference type="OrthoDB" id="1735926at2759"/>
<comment type="subcellular location">
    <subcellularLocation>
        <location evidence="1">Cell membrane</location>
        <topology evidence="1">Multi-pass membrane protein</topology>
    </subcellularLocation>
    <subcellularLocation>
        <location evidence="9">Membrane</location>
        <topology evidence="9">Multi-pass membrane protein</topology>
    </subcellularLocation>
</comment>
<keyword evidence="14" id="KW-1185">Reference proteome</keyword>
<comment type="caution">
    <text evidence="9">Lacks conserved residue(s) required for the propagation of feature annotation.</text>
</comment>
<feature type="compositionally biased region" description="Low complexity" evidence="10">
    <location>
        <begin position="115"/>
        <end position="125"/>
    </location>
</feature>
<feature type="transmembrane region" description="Helical" evidence="9">
    <location>
        <begin position="1273"/>
        <end position="1294"/>
    </location>
</feature>
<dbReference type="Pfam" id="PF00955">
    <property type="entry name" value="HCO3_cotransp"/>
    <property type="match status" value="1"/>
</dbReference>
<feature type="domain" description="Band 3 cytoplasmic" evidence="12">
    <location>
        <begin position="306"/>
        <end position="429"/>
    </location>
</feature>
<feature type="transmembrane region" description="Helical" evidence="9">
    <location>
        <begin position="1139"/>
        <end position="1165"/>
    </location>
</feature>
<proteinExistence type="inferred from homology"/>
<dbReference type="GO" id="GO:0051453">
    <property type="term" value="P:regulation of intracellular pH"/>
    <property type="evidence" value="ECO:0007669"/>
    <property type="project" value="TreeGrafter"/>
</dbReference>
<sequence length="1395" mass="157017">MSQPPRKDSQVRKLSFLGFTRGENADENEAQLDEEMEKVFSEPGLMSKFDVRKLSDINKPASSTKLEEATPPANVKYNEKDYDSHRKYPPPYQSSKNPKSMSKPSSKELPKKVSTDPTSSPISDSDGGGYGNDTLSRQSNFSSYADYTSRDVSEDIDDEEPPLSERMTTYRGGDDDENAKKVQFNKGGKKPEAQEETEEDRQRRKERQLHFKSRKYSLQEYNPENRGKQAGSESGQSGGRRVSVQPEDASLQEADLDTLTSHRSEDPRGMRRFKVQPSNVPKSQGEQYMQNIIGANKKSNIDRSPHEVFVQLDELHGLGDEREWKETARWIKYEEDVMEGSDRWGKPHVASLSFHSLLNLRRCLETGVVLMDLEEKDLPGVAYRVVEQMVIEDLIHPDDKASIMRALLLRHRHVNDHTHGSFHFGPKRKYSSYSSLQNLHFRVRNEDLEHFIFIDEATSFFCDDSECKNHHYPQHGPSKRASFTISNIMSNPRSLNASRNNSFCTRSAINHGAHARKIAQILLSPTGSSFPSNECSTYMKHDASYDMKSQSLEDVAMVKFQQVSRAQRYSISTLYILKNVSEERKRSFFGGSEATNNGSHLFRNGSTADTKIEMSQGQETTYTASQEDLKKITKETILKRIPDNAEATTVLVGSVEFLEQPTIAFVRLSEGIMMPSITEVPIPVRFLFILLGPKTADLDYHEVGRSIATLMSNRHFHNIAYKADDRKELLSAINEFLDDSIVLPPGKWDKEHLLPFEELKAKNEMIRTRKKKAIEEKLKTKPLTSEEEKKLLAAADDDDKDKKQPDDPLRKTGRLFGGMINDIKRRMPMYKSDIKDGLNSETLAATLFLYFAGLATAITFGALVGSKTNNLVGISETLISACFVGMIFHAFSSQPLVFVGTTGPLILFDDALMQFCTQMGYNFLMIRVYIGFWLSAIALTMAAFEGSAYVRLFTRFTQEIFSALITLIYLVETALKLVSTYKRHPLFAEYVYKNISDVVTTTTTQVIPLLNDAMNEINGTLSDAPQALALESSNETEITTSSEPNLLLPWDTTGPLNQPNTALFCTLLTLGTFTLAYSLKIFRNSKFLGRNARRALGDFGVPIAIAVFLAIDLTVPQVFTDKLAVPDGISPSEPEQRGWLIPFGPVEAWLPFVCLVPALLVYILIFMETQISELIVGKPERGLKKGNGLHWDIVLLCFCNTVCGMFGLPWHCAATVRSVTHVSAVTIMSTNHAPGDSPKIADIKEQRLSGFFVSLLVGLSLFASPLLKQIPMAVLFGVFLYMGICSMIGVQFFERLRLIFMPVKHHPQVPYVRRLPTWKMHVFTITQVLALALLWGVKSSKFSLAFPFILMMMVPIRQQLERIFTPLELRAIDGNQPNDGAEDEPDFYEQAPLAA</sequence>
<dbReference type="GO" id="GO:0015701">
    <property type="term" value="P:bicarbonate transport"/>
    <property type="evidence" value="ECO:0007669"/>
    <property type="project" value="TreeGrafter"/>
</dbReference>
<evidence type="ECO:0000313" key="14">
    <source>
        <dbReference type="Proteomes" id="UP001153620"/>
    </source>
</evidence>
<evidence type="ECO:0000256" key="4">
    <source>
        <dbReference type="ARBA" id="ARBA00022475"/>
    </source>
</evidence>
<dbReference type="InterPro" id="IPR013769">
    <property type="entry name" value="Band3_cytoplasmic_dom"/>
</dbReference>
<reference evidence="13" key="1">
    <citation type="submission" date="2022-01" db="EMBL/GenBank/DDBJ databases">
        <authorList>
            <person name="King R."/>
        </authorList>
    </citation>
    <scope>NUCLEOTIDE SEQUENCE</scope>
</reference>
<dbReference type="Pfam" id="PF07565">
    <property type="entry name" value="Band_3_cyto"/>
    <property type="match status" value="2"/>
</dbReference>
<feature type="compositionally biased region" description="Polar residues" evidence="10">
    <location>
        <begin position="133"/>
        <end position="146"/>
    </location>
</feature>
<dbReference type="EMBL" id="OU895877">
    <property type="protein sequence ID" value="CAG9801020.1"/>
    <property type="molecule type" value="Genomic_DNA"/>
</dbReference>
<keyword evidence="5 9" id="KW-0812">Transmembrane</keyword>
<evidence type="ECO:0000313" key="13">
    <source>
        <dbReference type="EMBL" id="CAG9801020.1"/>
    </source>
</evidence>
<organism evidence="13 14">
    <name type="scientific">Chironomus riparius</name>
    <dbReference type="NCBI Taxonomy" id="315576"/>
    <lineage>
        <taxon>Eukaryota</taxon>
        <taxon>Metazoa</taxon>
        <taxon>Ecdysozoa</taxon>
        <taxon>Arthropoda</taxon>
        <taxon>Hexapoda</taxon>
        <taxon>Insecta</taxon>
        <taxon>Pterygota</taxon>
        <taxon>Neoptera</taxon>
        <taxon>Endopterygota</taxon>
        <taxon>Diptera</taxon>
        <taxon>Nematocera</taxon>
        <taxon>Chironomoidea</taxon>
        <taxon>Chironomidae</taxon>
        <taxon>Chironominae</taxon>
        <taxon>Chironomus</taxon>
    </lineage>
</organism>
<feature type="transmembrane region" description="Helical" evidence="9">
    <location>
        <begin position="1061"/>
        <end position="1079"/>
    </location>
</feature>
<feature type="region of interest" description="Disordered" evidence="10">
    <location>
        <begin position="1"/>
        <end position="284"/>
    </location>
</feature>
<feature type="domain" description="Bicarbonate transporter-like transmembrane" evidence="11">
    <location>
        <begin position="814"/>
        <end position="1376"/>
    </location>
</feature>
<dbReference type="GO" id="GO:0008509">
    <property type="term" value="F:monoatomic anion transmembrane transporter activity"/>
    <property type="evidence" value="ECO:0007669"/>
    <property type="project" value="InterPro"/>
</dbReference>